<feature type="compositionally biased region" description="Pro residues" evidence="1">
    <location>
        <begin position="77"/>
        <end position="86"/>
    </location>
</feature>
<dbReference type="Proteomes" id="UP000283509">
    <property type="component" value="Unassembled WGS sequence"/>
</dbReference>
<proteinExistence type="predicted"/>
<feature type="compositionally biased region" description="Polar residues" evidence="1">
    <location>
        <begin position="40"/>
        <end position="49"/>
    </location>
</feature>
<dbReference type="AlphaFoldDB" id="A0A3R7PJE2"/>
<name>A0A3R7PJE2_PENVA</name>
<evidence type="ECO:0000313" key="3">
    <source>
        <dbReference type="Proteomes" id="UP000283509"/>
    </source>
</evidence>
<accession>A0A3R7PJE2</accession>
<reference evidence="2 3" key="1">
    <citation type="submission" date="2018-04" db="EMBL/GenBank/DDBJ databases">
        <authorList>
            <person name="Zhang X."/>
            <person name="Yuan J."/>
            <person name="Li F."/>
            <person name="Xiang J."/>
        </authorList>
    </citation>
    <scope>NUCLEOTIDE SEQUENCE [LARGE SCALE GENOMIC DNA]</scope>
    <source>
        <tissue evidence="2">Muscle</tissue>
    </source>
</reference>
<feature type="region of interest" description="Disordered" evidence="1">
    <location>
        <begin position="1"/>
        <end position="86"/>
    </location>
</feature>
<feature type="compositionally biased region" description="Polar residues" evidence="1">
    <location>
        <begin position="1"/>
        <end position="10"/>
    </location>
</feature>
<sequence>MEARSTTSWSAHRPRSPKQETPQQPGHLQPLGRKPGPPRNQLTRKTTPFSAHAMPDPAPQPRQRKPPHYTKTSLNKPFPPLHPPPSRFLRTLLSRLIFRSINNDNDKPTSCPATPDPPSSRRRGGGGVGSHLSSSIPTHLLRVLPILPTPSSYHTAPPKNSSTSASPFLISSSSSSPLNRICHLNTLPHSLHPSLPSHPTSSSSYSLRLLLLTPSLLRPFLASSLPPDRQFPTSTPLLLPSPHPPPPPRSPFPILLLSSLPVSLPSTSPPSSPSRLPRLLSPSLLGPPSLSLPVTHTSLSTSYFPLPSHHHPPPPSSLALSLAPKHIEGLLISPPLSSPSPSSSPPPSPPLHALPFPLLPSITSPPPPSRLSSLSITSLLLPLSITQPPLPILSSIPAFFLLPPPFPSHFHPPLPITLSLRPLITPSPSPSLPITRFTSLPPSCHSPSSLHHALPLLPH</sequence>
<reference evidence="2 3" key="2">
    <citation type="submission" date="2019-01" db="EMBL/GenBank/DDBJ databases">
        <title>The decoding of complex shrimp genome reveals the adaptation for benthos swimmer, frequently molting mechanism and breeding impact on genome.</title>
        <authorList>
            <person name="Sun Y."/>
            <person name="Gao Y."/>
            <person name="Yu Y."/>
        </authorList>
    </citation>
    <scope>NUCLEOTIDE SEQUENCE [LARGE SCALE GENOMIC DNA]</scope>
    <source>
        <tissue evidence="2">Muscle</tissue>
    </source>
</reference>
<organism evidence="2 3">
    <name type="scientific">Penaeus vannamei</name>
    <name type="common">Whiteleg shrimp</name>
    <name type="synonym">Litopenaeus vannamei</name>
    <dbReference type="NCBI Taxonomy" id="6689"/>
    <lineage>
        <taxon>Eukaryota</taxon>
        <taxon>Metazoa</taxon>
        <taxon>Ecdysozoa</taxon>
        <taxon>Arthropoda</taxon>
        <taxon>Crustacea</taxon>
        <taxon>Multicrustacea</taxon>
        <taxon>Malacostraca</taxon>
        <taxon>Eumalacostraca</taxon>
        <taxon>Eucarida</taxon>
        <taxon>Decapoda</taxon>
        <taxon>Dendrobranchiata</taxon>
        <taxon>Penaeoidea</taxon>
        <taxon>Penaeidae</taxon>
        <taxon>Penaeus</taxon>
    </lineage>
</organism>
<protein>
    <submittedName>
        <fullName evidence="2">Uncharacterized protein</fullName>
    </submittedName>
</protein>
<feature type="region of interest" description="Disordered" evidence="1">
    <location>
        <begin position="100"/>
        <end position="134"/>
    </location>
</feature>
<gene>
    <name evidence="2" type="ORF">C7M84_007753</name>
</gene>
<evidence type="ECO:0000313" key="2">
    <source>
        <dbReference type="EMBL" id="ROT73789.1"/>
    </source>
</evidence>
<keyword evidence="3" id="KW-1185">Reference proteome</keyword>
<dbReference type="EMBL" id="QCYY01001991">
    <property type="protein sequence ID" value="ROT73789.1"/>
    <property type="molecule type" value="Genomic_DNA"/>
</dbReference>
<evidence type="ECO:0000256" key="1">
    <source>
        <dbReference type="SAM" id="MobiDB-lite"/>
    </source>
</evidence>
<comment type="caution">
    <text evidence="2">The sequence shown here is derived from an EMBL/GenBank/DDBJ whole genome shotgun (WGS) entry which is preliminary data.</text>
</comment>